<protein>
    <submittedName>
        <fullName evidence="1">Uncharacterized protein</fullName>
    </submittedName>
</protein>
<name>A0AAV6YUC3_ENGPU</name>
<comment type="caution">
    <text evidence="1">The sequence shown here is derived from an EMBL/GenBank/DDBJ whole genome shotgun (WGS) entry which is preliminary data.</text>
</comment>
<accession>A0AAV6YUC3</accession>
<evidence type="ECO:0000313" key="1">
    <source>
        <dbReference type="EMBL" id="KAG8538799.1"/>
    </source>
</evidence>
<dbReference type="AlphaFoldDB" id="A0AAV6YUC3"/>
<proteinExistence type="predicted"/>
<dbReference type="EMBL" id="WNYA01018614">
    <property type="protein sequence ID" value="KAG8538799.1"/>
    <property type="molecule type" value="Genomic_DNA"/>
</dbReference>
<keyword evidence="2" id="KW-1185">Reference proteome</keyword>
<evidence type="ECO:0000313" key="2">
    <source>
        <dbReference type="Proteomes" id="UP000824782"/>
    </source>
</evidence>
<organism evidence="1 2">
    <name type="scientific">Engystomops pustulosus</name>
    <name type="common">Tungara frog</name>
    <name type="synonym">Physalaemus pustulosus</name>
    <dbReference type="NCBI Taxonomy" id="76066"/>
    <lineage>
        <taxon>Eukaryota</taxon>
        <taxon>Metazoa</taxon>
        <taxon>Chordata</taxon>
        <taxon>Craniata</taxon>
        <taxon>Vertebrata</taxon>
        <taxon>Euteleostomi</taxon>
        <taxon>Amphibia</taxon>
        <taxon>Batrachia</taxon>
        <taxon>Anura</taxon>
        <taxon>Neobatrachia</taxon>
        <taxon>Hyloidea</taxon>
        <taxon>Leptodactylidae</taxon>
        <taxon>Leiuperinae</taxon>
        <taxon>Engystomops</taxon>
    </lineage>
</organism>
<dbReference type="Proteomes" id="UP000824782">
    <property type="component" value="Unassembled WGS sequence"/>
</dbReference>
<sequence>MVGPTMTHIYAVPDLMAMRHWVGCEDSSSVTQCLPIVFAVQFFTSLVKEKTSRTIHSLLYPIWLDCDIHDLPDSGLENQILVDLGLSCM</sequence>
<gene>
    <name evidence="1" type="ORF">GDO81_022064</name>
</gene>
<reference evidence="1" key="1">
    <citation type="thesis" date="2020" institute="ProQuest LLC" country="789 East Eisenhower Parkway, Ann Arbor, MI, USA">
        <title>Comparative Genomics and Chromosome Evolution.</title>
        <authorList>
            <person name="Mudd A.B."/>
        </authorList>
    </citation>
    <scope>NUCLEOTIDE SEQUENCE</scope>
    <source>
        <strain evidence="1">237g6f4</strain>
        <tissue evidence="1">Blood</tissue>
    </source>
</reference>